<protein>
    <submittedName>
        <fullName evidence="2">HsmA family protein</fullName>
    </submittedName>
</protein>
<sequence>MLIYAIVSITLALVFYSVGVWAEKIQGVLKKWHLAIFWLGLIFDTLGTTLMGQIAGEGFKLNFHGITGLIAIILMLFHALWATKVLLQNDESAKASFHKFSIIVWIIWLIPYLSGAIFGVSM</sequence>
<evidence type="ECO:0000313" key="3">
    <source>
        <dbReference type="Proteomes" id="UP001158045"/>
    </source>
</evidence>
<dbReference type="EMBL" id="JARYZI010000007">
    <property type="protein sequence ID" value="MDH8678820.1"/>
    <property type="molecule type" value="Genomic_DNA"/>
</dbReference>
<keyword evidence="1" id="KW-0812">Transmembrane</keyword>
<evidence type="ECO:0000313" key="2">
    <source>
        <dbReference type="EMBL" id="MDH8678820.1"/>
    </source>
</evidence>
<reference evidence="2 3" key="1">
    <citation type="submission" date="2023-04" db="EMBL/GenBank/DDBJ databases">
        <title>Fusibacter bizertensis strain WBS, isolated from littoral bottom sediments of the Arctic seas - biochemical and genomic analysis.</title>
        <authorList>
            <person name="Brioukhanov A.L."/>
        </authorList>
    </citation>
    <scope>NUCLEOTIDE SEQUENCE [LARGE SCALE GENOMIC DNA]</scope>
    <source>
        <strain evidence="2 3">WBS</strain>
    </source>
</reference>
<keyword evidence="1" id="KW-1133">Transmembrane helix</keyword>
<proteinExistence type="predicted"/>
<keyword evidence="1" id="KW-0472">Membrane</keyword>
<comment type="caution">
    <text evidence="2">The sequence shown here is derived from an EMBL/GenBank/DDBJ whole genome shotgun (WGS) entry which is preliminary data.</text>
</comment>
<dbReference type="Proteomes" id="UP001158045">
    <property type="component" value="Unassembled WGS sequence"/>
</dbReference>
<accession>A0ABT6NEM9</accession>
<feature type="transmembrane region" description="Helical" evidence="1">
    <location>
        <begin position="102"/>
        <end position="120"/>
    </location>
</feature>
<gene>
    <name evidence="2" type="ORF">QE109_11710</name>
</gene>
<dbReference type="InterPro" id="IPR023813">
    <property type="entry name" value="HsmA-like"/>
</dbReference>
<dbReference type="RefSeq" id="WP_281094711.1">
    <property type="nucleotide sequence ID" value="NZ_JARYZI010000007.1"/>
</dbReference>
<evidence type="ECO:0000256" key="1">
    <source>
        <dbReference type="SAM" id="Phobius"/>
    </source>
</evidence>
<feature type="transmembrane region" description="Helical" evidence="1">
    <location>
        <begin position="32"/>
        <end position="51"/>
    </location>
</feature>
<organism evidence="2 3">
    <name type="scientific">Fusibacter bizertensis</name>
    <dbReference type="NCBI Taxonomy" id="1488331"/>
    <lineage>
        <taxon>Bacteria</taxon>
        <taxon>Bacillati</taxon>
        <taxon>Bacillota</taxon>
        <taxon>Clostridia</taxon>
        <taxon>Eubacteriales</taxon>
        <taxon>Eubacteriales Family XII. Incertae Sedis</taxon>
        <taxon>Fusibacter</taxon>
    </lineage>
</organism>
<dbReference type="NCBIfam" id="TIGR03987">
    <property type="entry name" value="HsmA family protein"/>
    <property type="match status" value="1"/>
</dbReference>
<name>A0ABT6NEM9_9FIRM</name>
<feature type="transmembrane region" description="Helical" evidence="1">
    <location>
        <begin position="63"/>
        <end position="82"/>
    </location>
</feature>
<keyword evidence="3" id="KW-1185">Reference proteome</keyword>